<feature type="compositionally biased region" description="Basic and acidic residues" evidence="7">
    <location>
        <begin position="1"/>
        <end position="22"/>
    </location>
</feature>
<protein>
    <submittedName>
        <fullName evidence="9">Polysulfide reductase NrfD</fullName>
    </submittedName>
</protein>
<comment type="similarity">
    <text evidence="2">Belongs to the NrfD family.</text>
</comment>
<evidence type="ECO:0000256" key="1">
    <source>
        <dbReference type="ARBA" id="ARBA00004651"/>
    </source>
</evidence>
<organism evidence="9 10">
    <name type="scientific">Paraconexibacter antarcticus</name>
    <dbReference type="NCBI Taxonomy" id="2949664"/>
    <lineage>
        <taxon>Bacteria</taxon>
        <taxon>Bacillati</taxon>
        <taxon>Actinomycetota</taxon>
        <taxon>Thermoleophilia</taxon>
        <taxon>Solirubrobacterales</taxon>
        <taxon>Paraconexibacteraceae</taxon>
        <taxon>Paraconexibacter</taxon>
    </lineage>
</organism>
<evidence type="ECO:0000256" key="3">
    <source>
        <dbReference type="ARBA" id="ARBA00022475"/>
    </source>
</evidence>
<dbReference type="EMBL" id="CP098502">
    <property type="protein sequence ID" value="UTI63026.1"/>
    <property type="molecule type" value="Genomic_DNA"/>
</dbReference>
<dbReference type="RefSeq" id="WP_254569761.1">
    <property type="nucleotide sequence ID" value="NZ_CP098502.1"/>
</dbReference>
<evidence type="ECO:0000256" key="2">
    <source>
        <dbReference type="ARBA" id="ARBA00008929"/>
    </source>
</evidence>
<feature type="transmembrane region" description="Helical" evidence="8">
    <location>
        <begin position="163"/>
        <end position="185"/>
    </location>
</feature>
<name>A0ABY5DN15_9ACTN</name>
<evidence type="ECO:0000256" key="8">
    <source>
        <dbReference type="SAM" id="Phobius"/>
    </source>
</evidence>
<evidence type="ECO:0000256" key="7">
    <source>
        <dbReference type="SAM" id="MobiDB-lite"/>
    </source>
</evidence>
<evidence type="ECO:0000256" key="4">
    <source>
        <dbReference type="ARBA" id="ARBA00022692"/>
    </source>
</evidence>
<proteinExistence type="inferred from homology"/>
<feature type="region of interest" description="Disordered" evidence="7">
    <location>
        <begin position="1"/>
        <end position="42"/>
    </location>
</feature>
<dbReference type="Proteomes" id="UP001056035">
    <property type="component" value="Chromosome"/>
</dbReference>
<keyword evidence="5 8" id="KW-1133">Transmembrane helix</keyword>
<evidence type="ECO:0000313" key="10">
    <source>
        <dbReference type="Proteomes" id="UP001056035"/>
    </source>
</evidence>
<dbReference type="PANTHER" id="PTHR34856:SF2">
    <property type="entry name" value="PROTEIN NRFD"/>
    <property type="match status" value="1"/>
</dbReference>
<feature type="transmembrane region" description="Helical" evidence="8">
    <location>
        <begin position="130"/>
        <end position="151"/>
    </location>
</feature>
<feature type="transmembrane region" description="Helical" evidence="8">
    <location>
        <begin position="90"/>
        <end position="110"/>
    </location>
</feature>
<feature type="transmembrane region" description="Helical" evidence="8">
    <location>
        <begin position="58"/>
        <end position="78"/>
    </location>
</feature>
<feature type="transmembrane region" description="Helical" evidence="8">
    <location>
        <begin position="285"/>
        <end position="307"/>
    </location>
</feature>
<comment type="subcellular location">
    <subcellularLocation>
        <location evidence="1">Cell membrane</location>
        <topology evidence="1">Multi-pass membrane protein</topology>
    </subcellularLocation>
</comment>
<accession>A0ABY5DN15</accession>
<dbReference type="InterPro" id="IPR005614">
    <property type="entry name" value="NrfD-like"/>
</dbReference>
<keyword evidence="4 8" id="KW-0812">Transmembrane</keyword>
<keyword evidence="3" id="KW-1003">Cell membrane</keyword>
<dbReference type="Pfam" id="PF03916">
    <property type="entry name" value="NrfD"/>
    <property type="match status" value="1"/>
</dbReference>
<dbReference type="InterPro" id="IPR052049">
    <property type="entry name" value="Electron_transfer_protein"/>
</dbReference>
<gene>
    <name evidence="9" type="primary">nrfD</name>
    <name evidence="9" type="ORF">NBH00_16870</name>
</gene>
<dbReference type="PANTHER" id="PTHR34856">
    <property type="entry name" value="PROTEIN NRFD"/>
    <property type="match status" value="1"/>
</dbReference>
<evidence type="ECO:0000256" key="5">
    <source>
        <dbReference type="ARBA" id="ARBA00022989"/>
    </source>
</evidence>
<feature type="region of interest" description="Disordered" evidence="7">
    <location>
        <begin position="317"/>
        <end position="340"/>
    </location>
</feature>
<keyword evidence="6 8" id="KW-0472">Membrane</keyword>
<dbReference type="Gene3D" id="1.20.1630.10">
    <property type="entry name" value="Formate dehydrogenase/DMSO reductase domain"/>
    <property type="match status" value="1"/>
</dbReference>
<reference evidence="9 10" key="1">
    <citation type="submission" date="2022-06" db="EMBL/GenBank/DDBJ databases">
        <title>Paraconexibacter antarcticus.</title>
        <authorList>
            <person name="Kim C.S."/>
        </authorList>
    </citation>
    <scope>NUCLEOTIDE SEQUENCE [LARGE SCALE GENOMIC DNA]</scope>
    <source>
        <strain evidence="9 10">02-257</strain>
    </source>
</reference>
<feature type="compositionally biased region" description="Low complexity" evidence="7">
    <location>
        <begin position="327"/>
        <end position="340"/>
    </location>
</feature>
<keyword evidence="10" id="KW-1185">Reference proteome</keyword>
<sequence>MSSSEVTRDGLEGVRPGREARTWSKGRAARRPQAHDHPGGSYYGRPIINPPVWQELDIAGYLFLGGLAGGSSILASAASSTARPSLARRSGLCASAAITVSLVALIHDLGRPARFLNMLRVFKPSSPMSVGVWLLSAYTPLAYAGSASDLLRRAPRTGRVAGAGAAVLGAGVCSYTAALIADTAVPAWHEGHRELPFLFAGSAASAAGGFALLAAPLTETGLAARFAVLGTVGELVAEHRMERRLGVVAETLHDGKAGKRLKLAKALSVAGVAVTVAAGRRHRGAAAAGGAMLVAASALTRFGLFAAGMASAQDPRYTVEPQRARRAAAGSAAAARGRPA</sequence>
<evidence type="ECO:0000313" key="9">
    <source>
        <dbReference type="EMBL" id="UTI63026.1"/>
    </source>
</evidence>
<evidence type="ECO:0000256" key="6">
    <source>
        <dbReference type="ARBA" id="ARBA00023136"/>
    </source>
</evidence>
<feature type="transmembrane region" description="Helical" evidence="8">
    <location>
        <begin position="197"/>
        <end position="217"/>
    </location>
</feature>